<feature type="compositionally biased region" description="Polar residues" evidence="1">
    <location>
        <begin position="762"/>
        <end position="774"/>
    </location>
</feature>
<name>A0A1B6J695_9HEMI</name>
<proteinExistence type="predicted"/>
<evidence type="ECO:0000256" key="1">
    <source>
        <dbReference type="SAM" id="MobiDB-lite"/>
    </source>
</evidence>
<dbReference type="PANTHER" id="PTHR15572">
    <property type="entry name" value="GLIOMA TUMOR SUPPRESSOR CANDIDATE REGION GENE 1"/>
    <property type="match status" value="1"/>
</dbReference>
<organism evidence="3">
    <name type="scientific">Homalodisca liturata</name>
    <dbReference type="NCBI Taxonomy" id="320908"/>
    <lineage>
        <taxon>Eukaryota</taxon>
        <taxon>Metazoa</taxon>
        <taxon>Ecdysozoa</taxon>
        <taxon>Arthropoda</taxon>
        <taxon>Hexapoda</taxon>
        <taxon>Insecta</taxon>
        <taxon>Pterygota</taxon>
        <taxon>Neoptera</taxon>
        <taxon>Paraneoptera</taxon>
        <taxon>Hemiptera</taxon>
        <taxon>Auchenorrhyncha</taxon>
        <taxon>Membracoidea</taxon>
        <taxon>Cicadellidae</taxon>
        <taxon>Cicadellinae</taxon>
        <taxon>Proconiini</taxon>
        <taxon>Homalodisca</taxon>
    </lineage>
</organism>
<dbReference type="InterPro" id="IPR052438">
    <property type="entry name" value="Chromatin_remod/trans_coact"/>
</dbReference>
<accession>A0A1B6J695</accession>
<evidence type="ECO:0000313" key="3">
    <source>
        <dbReference type="EMBL" id="JAS94696.1"/>
    </source>
</evidence>
<feature type="compositionally biased region" description="Polar residues" evidence="1">
    <location>
        <begin position="523"/>
        <end position="545"/>
    </location>
</feature>
<feature type="domain" description="GLTSCR protein conserved" evidence="2">
    <location>
        <begin position="928"/>
        <end position="1027"/>
    </location>
</feature>
<dbReference type="Pfam" id="PF15249">
    <property type="entry name" value="GLTSCR1"/>
    <property type="match status" value="1"/>
</dbReference>
<evidence type="ECO:0000259" key="2">
    <source>
        <dbReference type="Pfam" id="PF15249"/>
    </source>
</evidence>
<feature type="compositionally biased region" description="Low complexity" evidence="1">
    <location>
        <begin position="560"/>
        <end position="582"/>
    </location>
</feature>
<feature type="region of interest" description="Disordered" evidence="1">
    <location>
        <begin position="478"/>
        <end position="614"/>
    </location>
</feature>
<feature type="compositionally biased region" description="Polar residues" evidence="1">
    <location>
        <begin position="496"/>
        <end position="506"/>
    </location>
</feature>
<dbReference type="GO" id="GO:0045893">
    <property type="term" value="P:positive regulation of DNA-templated transcription"/>
    <property type="evidence" value="ECO:0007669"/>
    <property type="project" value="TreeGrafter"/>
</dbReference>
<reference evidence="3" key="1">
    <citation type="submission" date="2015-11" db="EMBL/GenBank/DDBJ databases">
        <title>De novo transcriptome assembly of four potential Pierce s Disease insect vectors from Arizona vineyards.</title>
        <authorList>
            <person name="Tassone E.E."/>
        </authorList>
    </citation>
    <scope>NUCLEOTIDE SEQUENCE</scope>
</reference>
<dbReference type="PANTHER" id="PTHR15572:SF0">
    <property type="entry name" value="GLUTAMINE-RICH PROTEIN-RELATED"/>
    <property type="match status" value="1"/>
</dbReference>
<feature type="region of interest" description="Disordered" evidence="1">
    <location>
        <begin position="706"/>
        <end position="774"/>
    </location>
</feature>
<feature type="region of interest" description="Disordered" evidence="1">
    <location>
        <begin position="1027"/>
        <end position="1085"/>
    </location>
</feature>
<dbReference type="InterPro" id="IPR015671">
    <property type="entry name" value="GSCR1_dom"/>
</dbReference>
<protein>
    <recommendedName>
        <fullName evidence="2">GLTSCR protein conserved domain-containing protein</fullName>
    </recommendedName>
</protein>
<feature type="compositionally biased region" description="Pro residues" evidence="1">
    <location>
        <begin position="854"/>
        <end position="885"/>
    </location>
</feature>
<feature type="compositionally biased region" description="Polar residues" evidence="1">
    <location>
        <begin position="583"/>
        <end position="614"/>
    </location>
</feature>
<feature type="compositionally biased region" description="Basic and acidic residues" evidence="1">
    <location>
        <begin position="1037"/>
        <end position="1070"/>
    </location>
</feature>
<dbReference type="EMBL" id="GECU01013010">
    <property type="protein sequence ID" value="JAS94696.1"/>
    <property type="molecule type" value="Transcribed_RNA"/>
</dbReference>
<dbReference type="GO" id="GO:0016514">
    <property type="term" value="C:SWI/SNF complex"/>
    <property type="evidence" value="ECO:0007669"/>
    <property type="project" value="TreeGrafter"/>
</dbReference>
<sequence length="1121" mass="121869">MEVELGARETIVSGVPTSTTMSLTEQQNRVQIVSGSQMSTGMSLTDQQSRVQIVSGVPSANTLSLTEQQNRVQIVSGVPNSTLTEQQNRVQIVSGIPSSSSMALTEQNRVQIVSGVANPSSMSLSEQNRVQIVSAVPQSSAMSLEQQNRVQIVSGVHSSSAMSMTEQQNRVQIVSGITNKAMSLTEQQNRVQIISSVPTANSMSLTEQQNRVQIVSGMQNSNSLSLEQQNRVQIVSGMQSNGMSVAEQQNRVHIVSGLANSSMSCEQNRVQIVSGVSNATGIQINEQPSSRVHVVSASTNTTDQPSRVQIVSGIPNRTATSLPERIQLVQNEQNRVQIATTMPSLSFTDHQNRVHIVSGSSNSNPVISEQNRVQIVTGVPNTNILSLNEQQQSRVQILSNTSHNSVSLAPEQQRLQLVAGLSSDPTVQIVTTMANSEHCHISSAGNLSLSEQQRLHVVTSLAGTGGVSDQRIHIVSGSPMNDRLRLSSGAVEPPRQMQSSGVQTVEQVIRPQFQPKQPARSPQVPQQYQPTIISPRCNPTMSPQSPRGGANKSPVVFPAHSPQHSQQQQPSPQQQQQQTQTPKSTFSNRPNLTVVTQSSPSYQPQPMATSQTQTSHLENHTLVNHYQQFPSKPVSTCGSHLNHQMDSSNNHPSVITSLATCQTTTAITKPLQAVTRQPQRPVTTTSSASSFQNSFLDSIAQSHPNLVINKSPTPPIASKALKPKKLPKKSAVVKPMMHEERQGPQTTAPSCEKEPEPPSLVPISTQCDSTHPSNMVQRVQTIQLTPQKQQHLKAVQSQIAALTQKKVRTPTENAALQRLFVDQQKILFSGKLIPTIPGQHAQGITFQVSTPMRVLPPPASSPRQFPPPPPPQPVPPPPPPAPPPTVSKATSPIHVQVGTQTSCELSPSPPALSHAKRSALIEQQQRADRQGATAPDVNTPFASTSDAVKRLVRYHCLDEPVFSESDLSKADEIFEATARHLLDKNAQMLNKYNYLLLMESMRQVQTSELIMLGRMFVSDETARLEAAKVEASQPPPAKKEREEKSPVVRKETEDKERESGEQRTAKREREETDEGVGVKKHCADDEEINAQVQNAIDSILNLGSNRSDPALDEAVRSILSS</sequence>
<dbReference type="AlphaFoldDB" id="A0A1B6J695"/>
<feature type="region of interest" description="Disordered" evidence="1">
    <location>
        <begin position="851"/>
        <end position="941"/>
    </location>
</feature>
<gene>
    <name evidence="3" type="ORF">g.30988</name>
</gene>